<dbReference type="Pfam" id="PF07893">
    <property type="entry name" value="DUF1668"/>
    <property type="match status" value="1"/>
</dbReference>
<proteinExistence type="predicted"/>
<keyword evidence="2" id="KW-1185">Reference proteome</keyword>
<dbReference type="Gramene" id="TraesLAC4B03G02305370.1">
    <property type="protein sequence ID" value="TraesLAC4B03G02305370.1.CDS1"/>
    <property type="gene ID" value="TraesLAC4B03G02305370"/>
</dbReference>
<reference evidence="1" key="1">
    <citation type="submission" date="2018-08" db="EMBL/GenBank/DDBJ databases">
        <authorList>
            <person name="Rossello M."/>
        </authorList>
    </citation>
    <scope>NUCLEOTIDE SEQUENCE [LARGE SCALE GENOMIC DNA]</scope>
    <source>
        <strain evidence="1">cv. Chinese Spring</strain>
    </source>
</reference>
<dbReference type="SMR" id="A0A3B6IRV1"/>
<dbReference type="PANTHER" id="PTHR33085:SF144">
    <property type="entry name" value="DUF1618 DOMAIN-CONTAINING PROTEIN"/>
    <property type="match status" value="1"/>
</dbReference>
<evidence type="ECO:0000313" key="1">
    <source>
        <dbReference type="EnsemblPlants" id="TraesCS4B02G239600.1.cds1"/>
    </source>
</evidence>
<dbReference type="OrthoDB" id="617710at2759"/>
<dbReference type="Gramene" id="TraesCLE_scaffold_052252_01G000200.1">
    <property type="protein sequence ID" value="TraesCLE_scaffold_052252_01G000200.1"/>
    <property type="gene ID" value="TraesCLE_scaffold_052252_01G000200"/>
</dbReference>
<protein>
    <recommendedName>
        <fullName evidence="3">DUF1618 domain-containing protein</fullName>
    </recommendedName>
</protein>
<dbReference type="Gramene" id="TraesCS4B02G239600.1">
    <property type="protein sequence ID" value="TraesCS4B02G239600.1.cds1"/>
    <property type="gene ID" value="TraesCS4B02G239600"/>
</dbReference>
<name>A0A3B6IRV1_WHEAT</name>
<dbReference type="PANTHER" id="PTHR33085">
    <property type="entry name" value="OS12G0113100 PROTEIN-RELATED"/>
    <property type="match status" value="1"/>
</dbReference>
<dbReference type="AlphaFoldDB" id="A0A3B6IRV1"/>
<reference evidence="1" key="2">
    <citation type="submission" date="2018-10" db="UniProtKB">
        <authorList>
            <consortium name="EnsemblPlants"/>
        </authorList>
    </citation>
    <scope>IDENTIFICATION</scope>
</reference>
<dbReference type="OMA" id="ETREWKH"/>
<evidence type="ECO:0000313" key="2">
    <source>
        <dbReference type="Proteomes" id="UP000019116"/>
    </source>
</evidence>
<dbReference type="Gramene" id="TraesMAC4B03G02351570.1">
    <property type="protein sequence ID" value="TraesMAC4B03G02351570.1.CDS1"/>
    <property type="gene ID" value="TraesMAC4B03G02351570"/>
</dbReference>
<dbReference type="Gramene" id="TraesCS4B03G0653700.1">
    <property type="protein sequence ID" value="TraesCS4B03G0653700.1.CDS1"/>
    <property type="gene ID" value="TraesCS4B03G0653700"/>
</dbReference>
<evidence type="ECO:0008006" key="3">
    <source>
        <dbReference type="Google" id="ProtNLM"/>
    </source>
</evidence>
<dbReference type="SUPFAM" id="SSF50969">
    <property type="entry name" value="YVTN repeat-like/Quinoprotein amine dehydrogenase"/>
    <property type="match status" value="1"/>
</dbReference>
<accession>A0A3B6IRV1</accession>
<dbReference type="EnsemblPlants" id="TraesCS4B02G239600.1">
    <property type="protein sequence ID" value="TraesCS4B02G239600.1.cds1"/>
    <property type="gene ID" value="TraesCS4B02G239600"/>
</dbReference>
<dbReference type="Gramene" id="TraesWEE_scaffold_076766_01G000100.1">
    <property type="protein sequence ID" value="TraesWEE_scaffold_076766_01G000100.1"/>
    <property type="gene ID" value="TraesWEE_scaffold_076766_01G000100"/>
</dbReference>
<organism evidence="1">
    <name type="scientific">Triticum aestivum</name>
    <name type="common">Wheat</name>
    <dbReference type="NCBI Taxonomy" id="4565"/>
    <lineage>
        <taxon>Eukaryota</taxon>
        <taxon>Viridiplantae</taxon>
        <taxon>Streptophyta</taxon>
        <taxon>Embryophyta</taxon>
        <taxon>Tracheophyta</taxon>
        <taxon>Spermatophyta</taxon>
        <taxon>Magnoliopsida</taxon>
        <taxon>Liliopsida</taxon>
        <taxon>Poales</taxon>
        <taxon>Poaceae</taxon>
        <taxon>BOP clade</taxon>
        <taxon>Pooideae</taxon>
        <taxon>Triticodae</taxon>
        <taxon>Triticeae</taxon>
        <taxon>Triticinae</taxon>
        <taxon>Triticum</taxon>
    </lineage>
</organism>
<dbReference type="InterPro" id="IPR012871">
    <property type="entry name" value="DUF1668_ORYSA"/>
</dbReference>
<sequence>MSKRRRSDDEGGSRSRRSHRPRHYLYFVVDDWTDGYSIYKVDVADLDGDPSADLDSQASRLPGPPVFRLECSHKRCRNPRFAALGSRIIAMDYRENKATTRVLMFDTATGGVAVGPCVPAELRRLYRFVPACNSLYVVGTLTSEDPEYFRFGVLAADVDKGGWAWNAGLGGPCNLWQVVCTAAHPDGRTIFFSTYYGITYSFDTETREWKHQGDWMLPFQGHACYDGELDAWVGLRLGSDELEPGTVCCCDVVSAGGGEGQPPPSWKIVKEKIVCDDRDRTIGTTLTRIGRGTYCLVEYRAGKGGGPPEDSRLFYATAFRLRYDKDGELRGTARRARSYTSPRKSRDWKFNWWAFGM</sequence>
<dbReference type="Proteomes" id="UP000019116">
    <property type="component" value="Chromosome 4B"/>
</dbReference>
<dbReference type="InterPro" id="IPR011044">
    <property type="entry name" value="Quino_amine_DH_bsu"/>
</dbReference>